<comment type="caution">
    <text evidence="2">The sequence shown here is derived from an EMBL/GenBank/DDBJ whole genome shotgun (WGS) entry which is preliminary data.</text>
</comment>
<protein>
    <submittedName>
        <fullName evidence="2">Uncharacterized protein</fullName>
    </submittedName>
</protein>
<dbReference type="Proteomes" id="UP001181622">
    <property type="component" value="Unassembled WGS sequence"/>
</dbReference>
<feature type="transmembrane region" description="Helical" evidence="1">
    <location>
        <begin position="65"/>
        <end position="85"/>
    </location>
</feature>
<gene>
    <name evidence="2" type="ORF">IHQ68_11455</name>
</gene>
<reference evidence="2" key="1">
    <citation type="submission" date="2020-10" db="EMBL/GenBank/DDBJ databases">
        <authorList>
            <person name="Abbas A."/>
            <person name="Razzaq R."/>
            <person name="Waqas M."/>
            <person name="Abbas N."/>
            <person name="Nielsen T.K."/>
            <person name="Hansen L.H."/>
            <person name="Hussain S."/>
            <person name="Shahid M."/>
        </authorList>
    </citation>
    <scope>NUCLEOTIDE SEQUENCE</scope>
    <source>
        <strain evidence="2">S14</strain>
    </source>
</reference>
<evidence type="ECO:0000256" key="1">
    <source>
        <dbReference type="SAM" id="Phobius"/>
    </source>
</evidence>
<sequence length="88" mass="9339">MLEQAVRFLGSLLFDGLAYQAGALLVRLATFGWVVVDSPFAENVRHSWLGTRRRPDGSLALSADAAGYLGLTTLAIAGLVIVGWLHAG</sequence>
<name>A0ABU1DH54_9HYPH</name>
<keyword evidence="1" id="KW-1133">Transmembrane helix</keyword>
<dbReference type="EMBL" id="JADBEO010000022">
    <property type="protein sequence ID" value="MDR4307235.1"/>
    <property type="molecule type" value="Genomic_DNA"/>
</dbReference>
<proteinExistence type="predicted"/>
<feature type="transmembrane region" description="Helical" evidence="1">
    <location>
        <begin position="12"/>
        <end position="36"/>
    </location>
</feature>
<evidence type="ECO:0000313" key="3">
    <source>
        <dbReference type="Proteomes" id="UP001181622"/>
    </source>
</evidence>
<keyword evidence="1" id="KW-0812">Transmembrane</keyword>
<keyword evidence="3" id="KW-1185">Reference proteome</keyword>
<dbReference type="RefSeq" id="WP_309391905.1">
    <property type="nucleotide sequence ID" value="NZ_JADBEO010000022.1"/>
</dbReference>
<accession>A0ABU1DH54</accession>
<keyword evidence="1" id="KW-0472">Membrane</keyword>
<organism evidence="2 3">
    <name type="scientific">Chelatococcus sambhunathii</name>
    <dbReference type="NCBI Taxonomy" id="363953"/>
    <lineage>
        <taxon>Bacteria</taxon>
        <taxon>Pseudomonadati</taxon>
        <taxon>Pseudomonadota</taxon>
        <taxon>Alphaproteobacteria</taxon>
        <taxon>Hyphomicrobiales</taxon>
        <taxon>Chelatococcaceae</taxon>
        <taxon>Chelatococcus</taxon>
    </lineage>
</organism>
<evidence type="ECO:0000313" key="2">
    <source>
        <dbReference type="EMBL" id="MDR4307235.1"/>
    </source>
</evidence>